<dbReference type="EMBL" id="FMMM01000067">
    <property type="protein sequence ID" value="SCQ22927.1"/>
    <property type="molecule type" value="Genomic_DNA"/>
</dbReference>
<evidence type="ECO:0000313" key="2">
    <source>
        <dbReference type="Proteomes" id="UP000182057"/>
    </source>
</evidence>
<accession>A0A1D3UW32</accession>
<protein>
    <submittedName>
        <fullName evidence="1">Uncharacterized protein</fullName>
    </submittedName>
</protein>
<evidence type="ECO:0000313" key="1">
    <source>
        <dbReference type="EMBL" id="SCQ22927.1"/>
    </source>
</evidence>
<dbReference type="Proteomes" id="UP000182057">
    <property type="component" value="Unassembled WGS sequence"/>
</dbReference>
<gene>
    <name evidence="1" type="ORF">TFUB20_01889</name>
</gene>
<dbReference type="RefSeq" id="WP_074450023.1">
    <property type="nucleotide sequence ID" value="NZ_CAUQHC010000013.1"/>
</dbReference>
<sequence>MNRHSKYYRLNPVKGKLGKVNHKVVGDIKYDTFRRFNSYNVATKHAILGAVGKLLDEMVREDVGLYIQGSGPRKRPILIFVDGEWKVVWLPDPIAPYATPSDFSYKKIMESMERVAIEKVDASHHIVKLKGKDGVQLTLNVFGTF</sequence>
<organism evidence="1 2">
    <name type="scientific">Tannerella forsythia</name>
    <name type="common">Bacteroides forsythus</name>
    <dbReference type="NCBI Taxonomy" id="28112"/>
    <lineage>
        <taxon>Bacteria</taxon>
        <taxon>Pseudomonadati</taxon>
        <taxon>Bacteroidota</taxon>
        <taxon>Bacteroidia</taxon>
        <taxon>Bacteroidales</taxon>
        <taxon>Tannerellaceae</taxon>
        <taxon>Tannerella</taxon>
    </lineage>
</organism>
<name>A0A1D3UW32_TANFO</name>
<reference evidence="1 2" key="1">
    <citation type="submission" date="2016-09" db="EMBL/GenBank/DDBJ databases">
        <authorList>
            <person name="Capua I."/>
            <person name="De Benedictis P."/>
            <person name="Joannis T."/>
            <person name="Lombin L.H."/>
            <person name="Cattoli G."/>
        </authorList>
    </citation>
    <scope>NUCLEOTIDE SEQUENCE [LARGE SCALE GENOMIC DNA]</scope>
    <source>
        <strain evidence="1 2">UB20</strain>
    </source>
</reference>
<proteinExistence type="predicted"/>
<dbReference type="AlphaFoldDB" id="A0A1D3UW32"/>